<protein>
    <submittedName>
        <fullName evidence="2">Uncharacterized protein</fullName>
    </submittedName>
</protein>
<evidence type="ECO:0000313" key="2">
    <source>
        <dbReference type="EMBL" id="GBP64590.1"/>
    </source>
</evidence>
<accession>A0A4C1XN83</accession>
<gene>
    <name evidence="2" type="ORF">EVAR_32748_1</name>
</gene>
<proteinExistence type="predicted"/>
<name>A0A4C1XN83_EUMVA</name>
<comment type="caution">
    <text evidence="2">The sequence shown here is derived from an EMBL/GenBank/DDBJ whole genome shotgun (WGS) entry which is preliminary data.</text>
</comment>
<dbReference type="Proteomes" id="UP000299102">
    <property type="component" value="Unassembled WGS sequence"/>
</dbReference>
<keyword evidence="3" id="KW-1185">Reference proteome</keyword>
<organism evidence="2 3">
    <name type="scientific">Eumeta variegata</name>
    <name type="common">Bagworm moth</name>
    <name type="synonym">Eumeta japonica</name>
    <dbReference type="NCBI Taxonomy" id="151549"/>
    <lineage>
        <taxon>Eukaryota</taxon>
        <taxon>Metazoa</taxon>
        <taxon>Ecdysozoa</taxon>
        <taxon>Arthropoda</taxon>
        <taxon>Hexapoda</taxon>
        <taxon>Insecta</taxon>
        <taxon>Pterygota</taxon>
        <taxon>Neoptera</taxon>
        <taxon>Endopterygota</taxon>
        <taxon>Lepidoptera</taxon>
        <taxon>Glossata</taxon>
        <taxon>Ditrysia</taxon>
        <taxon>Tineoidea</taxon>
        <taxon>Psychidae</taxon>
        <taxon>Oiketicinae</taxon>
        <taxon>Eumeta</taxon>
    </lineage>
</organism>
<evidence type="ECO:0000313" key="3">
    <source>
        <dbReference type="Proteomes" id="UP000299102"/>
    </source>
</evidence>
<dbReference type="EMBL" id="BGZK01000902">
    <property type="protein sequence ID" value="GBP64590.1"/>
    <property type="molecule type" value="Genomic_DNA"/>
</dbReference>
<sequence length="158" mass="17488">MANGAETTRKSQLFLKAFYDAAFGRFKFIGATADCWRHITRDRPTVLRVRDDLSRTQQVAGSNVDSDSITSLSPRPAQDQRGVLRVESLDQNIRLWEDIHTPEMGLQGPAPKGNKIIIAPNCGLIVRYTAKDNAPFLSNKADYGHARLCSATLGSDRV</sequence>
<feature type="region of interest" description="Disordered" evidence="1">
    <location>
        <begin position="57"/>
        <end position="77"/>
    </location>
</feature>
<evidence type="ECO:0000256" key="1">
    <source>
        <dbReference type="SAM" id="MobiDB-lite"/>
    </source>
</evidence>
<reference evidence="2 3" key="1">
    <citation type="journal article" date="2019" name="Commun. Biol.">
        <title>The bagworm genome reveals a unique fibroin gene that provides high tensile strength.</title>
        <authorList>
            <person name="Kono N."/>
            <person name="Nakamura H."/>
            <person name="Ohtoshi R."/>
            <person name="Tomita M."/>
            <person name="Numata K."/>
            <person name="Arakawa K."/>
        </authorList>
    </citation>
    <scope>NUCLEOTIDE SEQUENCE [LARGE SCALE GENOMIC DNA]</scope>
</reference>
<feature type="compositionally biased region" description="Polar residues" evidence="1">
    <location>
        <begin position="57"/>
        <end position="73"/>
    </location>
</feature>
<dbReference type="AlphaFoldDB" id="A0A4C1XN83"/>